<dbReference type="Gene3D" id="3.40.50.1110">
    <property type="entry name" value="SGNH hydrolase"/>
    <property type="match status" value="1"/>
</dbReference>
<name>A0ABP4VDC1_9ACTN</name>
<dbReference type="InterPro" id="IPR013830">
    <property type="entry name" value="SGNH_hydro"/>
</dbReference>
<keyword evidence="2" id="KW-0378">Hydrolase</keyword>
<keyword evidence="3" id="KW-1185">Reference proteome</keyword>
<accession>A0ABP4VDC1</accession>
<feature type="domain" description="SGNH hydrolase-type esterase" evidence="1">
    <location>
        <begin position="170"/>
        <end position="343"/>
    </location>
</feature>
<evidence type="ECO:0000313" key="3">
    <source>
        <dbReference type="Proteomes" id="UP001500618"/>
    </source>
</evidence>
<proteinExistence type="predicted"/>
<comment type="caution">
    <text evidence="2">The sequence shown here is derived from an EMBL/GenBank/DDBJ whole genome shotgun (WGS) entry which is preliminary data.</text>
</comment>
<sequence>MTARLSLPDDRVMILGALDLERTPAGVRPRRLPAWTRPRLSDSRMDLVVSQAAGVRLRLRTAARSLALGVHVTVSVMPDGELPASFDLAVDGTVLARVRAKAGDVLTLGPERADARLTPGPAEIVRFDDLPAGEKDVEIWLPHSATVELRTLETDAPLLVPTPPSGRAWVHYGSSISHGLEAIAPTLTWPAIAALTTGAALTNLGFAGNAVLDPEVARAIRDSPADLVSLKVGINLIGEASMRERTFVPAVHGFLDTIREGHPTTPIVLISPTAFRDRDATTGTEVDSGTLTQTSVRTLLAKIVDLRADPALHYLDGRELLGPDEASALPDGVHPDAAAHLRMGDRAGRLILLPYLR</sequence>
<dbReference type="GO" id="GO:0016787">
    <property type="term" value="F:hydrolase activity"/>
    <property type="evidence" value="ECO:0007669"/>
    <property type="project" value="UniProtKB-KW"/>
</dbReference>
<protein>
    <submittedName>
        <fullName evidence="2">SGNH/GDSL hydrolase family protein</fullName>
    </submittedName>
</protein>
<dbReference type="RefSeq" id="WP_344315466.1">
    <property type="nucleotide sequence ID" value="NZ_BAAANY010000054.1"/>
</dbReference>
<dbReference type="Proteomes" id="UP001500618">
    <property type="component" value="Unassembled WGS sequence"/>
</dbReference>
<organism evidence="2 3">
    <name type="scientific">Fodinicola feengrottensis</name>
    <dbReference type="NCBI Taxonomy" id="435914"/>
    <lineage>
        <taxon>Bacteria</taxon>
        <taxon>Bacillati</taxon>
        <taxon>Actinomycetota</taxon>
        <taxon>Actinomycetes</taxon>
        <taxon>Mycobacteriales</taxon>
        <taxon>Fodinicola</taxon>
    </lineage>
</organism>
<dbReference type="Pfam" id="PF14606">
    <property type="entry name" value="Lipase_GDSL_3"/>
    <property type="match status" value="1"/>
</dbReference>
<reference evidence="3" key="1">
    <citation type="journal article" date="2019" name="Int. J. Syst. Evol. Microbiol.">
        <title>The Global Catalogue of Microorganisms (GCM) 10K type strain sequencing project: providing services to taxonomists for standard genome sequencing and annotation.</title>
        <authorList>
            <consortium name="The Broad Institute Genomics Platform"/>
            <consortium name="The Broad Institute Genome Sequencing Center for Infectious Disease"/>
            <person name="Wu L."/>
            <person name="Ma J."/>
        </authorList>
    </citation>
    <scope>NUCLEOTIDE SEQUENCE [LARGE SCALE GENOMIC DNA]</scope>
    <source>
        <strain evidence="3">JCM 14718</strain>
    </source>
</reference>
<gene>
    <name evidence="2" type="ORF">GCM10009765_82960</name>
</gene>
<dbReference type="SUPFAM" id="SSF52266">
    <property type="entry name" value="SGNH hydrolase"/>
    <property type="match status" value="1"/>
</dbReference>
<dbReference type="EMBL" id="BAAANY010000054">
    <property type="protein sequence ID" value="GAA1722434.1"/>
    <property type="molecule type" value="Genomic_DNA"/>
</dbReference>
<dbReference type="InterPro" id="IPR036514">
    <property type="entry name" value="SGNH_hydro_sf"/>
</dbReference>
<evidence type="ECO:0000259" key="1">
    <source>
        <dbReference type="Pfam" id="PF14606"/>
    </source>
</evidence>
<dbReference type="Gene3D" id="2.60.120.260">
    <property type="entry name" value="Galactose-binding domain-like"/>
    <property type="match status" value="1"/>
</dbReference>
<evidence type="ECO:0000313" key="2">
    <source>
        <dbReference type="EMBL" id="GAA1722434.1"/>
    </source>
</evidence>